<evidence type="ECO:0000259" key="1">
    <source>
        <dbReference type="Pfam" id="PF07687"/>
    </source>
</evidence>
<reference evidence="2" key="1">
    <citation type="submission" date="2018-05" db="EMBL/GenBank/DDBJ databases">
        <authorList>
            <person name="Lanie J.A."/>
            <person name="Ng W.-L."/>
            <person name="Kazmierczak K.M."/>
            <person name="Andrzejewski T.M."/>
            <person name="Davidsen T.M."/>
            <person name="Wayne K.J."/>
            <person name="Tettelin H."/>
            <person name="Glass J.I."/>
            <person name="Rusch D."/>
            <person name="Podicherti R."/>
            <person name="Tsui H.-C.T."/>
            <person name="Winkler M.E."/>
        </authorList>
    </citation>
    <scope>NUCLEOTIDE SEQUENCE</scope>
</reference>
<dbReference type="GO" id="GO:0071713">
    <property type="term" value="F:para-aminobenzoyl-glutamate hydrolase activity"/>
    <property type="evidence" value="ECO:0007669"/>
    <property type="project" value="TreeGrafter"/>
</dbReference>
<sequence length="487" mass="51588">MIRCRVSALLIAVTIALPSFAGAQDAKTMVAAHIDENANSYGDIAQEIWEFAELGYMETKSSALLQSALDREGFEIEAGVAGIPTAFVASWKNGDGPIIGIMAEYDALPGITQDRQPIRAPIEGKPQGHACGHHLFAAGSTAAAIATKRWMEQTGQQGEIRLYGTPAEEGGAGKVYMVRAGLFEDVDIMLHWHAGDVNSADASSSLSNKSAKFRFTGISAHAAGAPERGRSALDGVEAMNHMVNMLREHVPQETRIHYVITYGGAAPNVVPDFAEVFYYVRHPDPANVKSIFERVAATAEGAALGTGTTMEYEVIHGLYNLLPNLALQEAVHANLTRVGGVIYDDEEYGFADILHRTLGDDAPPLESAMEIQPLAVGGSGGGSTDVADVSWMVPTGGVRTATWVPGTSAHSWQAIAAGGTTIGEKGMLVAAKTLAMTAVDLFTRPDLVTAAKVEHAASIPEGWVYEPLLGDRDPPLDYRKPAGPGGE</sequence>
<dbReference type="Pfam" id="PF07687">
    <property type="entry name" value="M20_dimer"/>
    <property type="match status" value="1"/>
</dbReference>
<dbReference type="GO" id="GO:0046657">
    <property type="term" value="P:folic acid catabolic process"/>
    <property type="evidence" value="ECO:0007669"/>
    <property type="project" value="TreeGrafter"/>
</dbReference>
<dbReference type="Pfam" id="PF01546">
    <property type="entry name" value="Peptidase_M20"/>
    <property type="match status" value="1"/>
</dbReference>
<dbReference type="Gene3D" id="3.40.630.10">
    <property type="entry name" value="Zn peptidases"/>
    <property type="match status" value="1"/>
</dbReference>
<dbReference type="InterPro" id="IPR011650">
    <property type="entry name" value="Peptidase_M20_dimer"/>
</dbReference>
<accession>A0A381NNN5</accession>
<dbReference type="InterPro" id="IPR036264">
    <property type="entry name" value="Bact_exopeptidase_dim_dom"/>
</dbReference>
<dbReference type="PANTHER" id="PTHR30575">
    <property type="entry name" value="PEPTIDASE M20"/>
    <property type="match status" value="1"/>
</dbReference>
<dbReference type="InterPro" id="IPR017145">
    <property type="entry name" value="Aminobenzoyl-glu_utiliz_pB"/>
</dbReference>
<dbReference type="InterPro" id="IPR017439">
    <property type="entry name" value="Amidohydrolase"/>
</dbReference>
<dbReference type="Gene3D" id="3.30.70.360">
    <property type="match status" value="1"/>
</dbReference>
<dbReference type="GO" id="GO:0016805">
    <property type="term" value="F:dipeptidase activity"/>
    <property type="evidence" value="ECO:0007669"/>
    <property type="project" value="TreeGrafter"/>
</dbReference>
<name>A0A381NNN5_9ZZZZ</name>
<dbReference type="InterPro" id="IPR002933">
    <property type="entry name" value="Peptidase_M20"/>
</dbReference>
<dbReference type="AlphaFoldDB" id="A0A381NNN5"/>
<gene>
    <name evidence="2" type="ORF">METZ01_LOCUS9069</name>
</gene>
<proteinExistence type="predicted"/>
<dbReference type="GO" id="GO:0005737">
    <property type="term" value="C:cytoplasm"/>
    <property type="evidence" value="ECO:0007669"/>
    <property type="project" value="TreeGrafter"/>
</dbReference>
<protein>
    <recommendedName>
        <fullName evidence="1">Peptidase M20 dimerisation domain-containing protein</fullName>
    </recommendedName>
</protein>
<dbReference type="FunFam" id="3.30.70.360:FF:000004">
    <property type="entry name" value="Peptidase M20 domain-containing protein 2"/>
    <property type="match status" value="1"/>
</dbReference>
<dbReference type="NCBIfam" id="TIGR01891">
    <property type="entry name" value="amidohydrolases"/>
    <property type="match status" value="1"/>
</dbReference>
<dbReference type="InterPro" id="IPR052030">
    <property type="entry name" value="Peptidase_M20/M20A_hydrolases"/>
</dbReference>
<dbReference type="SUPFAM" id="SSF55031">
    <property type="entry name" value="Bacterial exopeptidase dimerisation domain"/>
    <property type="match status" value="1"/>
</dbReference>
<dbReference type="PIRSF" id="PIRSF037227">
    <property type="entry name" value="Aminobenzoyl-glu_utiliz_pB"/>
    <property type="match status" value="1"/>
</dbReference>
<dbReference type="EMBL" id="UINC01000488">
    <property type="protein sequence ID" value="SUZ56215.1"/>
    <property type="molecule type" value="Genomic_DNA"/>
</dbReference>
<evidence type="ECO:0000313" key="2">
    <source>
        <dbReference type="EMBL" id="SUZ56215.1"/>
    </source>
</evidence>
<organism evidence="2">
    <name type="scientific">marine metagenome</name>
    <dbReference type="NCBI Taxonomy" id="408172"/>
    <lineage>
        <taxon>unclassified sequences</taxon>
        <taxon>metagenomes</taxon>
        <taxon>ecological metagenomes</taxon>
    </lineage>
</organism>
<feature type="domain" description="Peptidase M20 dimerisation" evidence="1">
    <location>
        <begin position="209"/>
        <end position="301"/>
    </location>
</feature>
<dbReference type="SUPFAM" id="SSF53187">
    <property type="entry name" value="Zn-dependent exopeptidases"/>
    <property type="match status" value="1"/>
</dbReference>
<dbReference type="PANTHER" id="PTHR30575:SF0">
    <property type="entry name" value="XAA-ARG DIPEPTIDASE"/>
    <property type="match status" value="1"/>
</dbReference>